<dbReference type="OrthoDB" id="6689897at2"/>
<dbReference type="Pfam" id="PF07409">
    <property type="entry name" value="GP46"/>
    <property type="match status" value="1"/>
</dbReference>
<gene>
    <name evidence="1" type="ORF">METUNv1_01741</name>
</gene>
<dbReference type="RefSeq" id="WP_008060794.1">
    <property type="nucleotide sequence ID" value="NZ_AFHG01000044.1"/>
</dbReference>
<reference evidence="1 2" key="1">
    <citation type="journal article" date="2011" name="J. Bacteriol.">
        <title>Genome sequence of Methyloversatilis universalis FAM5T, a methylotrophic representative of the order Rhodocyclales.</title>
        <authorList>
            <person name="Kittichotirat W."/>
            <person name="Good N.M."/>
            <person name="Hall R."/>
            <person name="Bringel F."/>
            <person name="Lajus A."/>
            <person name="Medigue C."/>
            <person name="Smalley N.E."/>
            <person name="Beck D."/>
            <person name="Bumgarner R."/>
            <person name="Vuilleumier S."/>
            <person name="Kalyuzhnaya M.G."/>
        </authorList>
    </citation>
    <scope>NUCLEOTIDE SEQUENCE [LARGE SCALE GENOMIC DNA]</scope>
    <source>
        <strain evidence="2">ATCC BAA-1314 / JCM 13912 / FAM5</strain>
    </source>
</reference>
<evidence type="ECO:0000313" key="1">
    <source>
        <dbReference type="EMBL" id="EGK71963.1"/>
    </source>
</evidence>
<dbReference type="eggNOG" id="COG4381">
    <property type="taxonomic scope" value="Bacteria"/>
</dbReference>
<evidence type="ECO:0000313" key="2">
    <source>
        <dbReference type="Proteomes" id="UP000005019"/>
    </source>
</evidence>
<proteinExistence type="predicted"/>
<organism evidence="1 2">
    <name type="scientific">Methyloversatilis universalis (strain ATCC BAA-1314 / DSM 25237 / JCM 13912 / CCUG 52030 / FAM5)</name>
    <dbReference type="NCBI Taxonomy" id="1000565"/>
    <lineage>
        <taxon>Bacteria</taxon>
        <taxon>Pseudomonadati</taxon>
        <taxon>Pseudomonadota</taxon>
        <taxon>Betaproteobacteria</taxon>
        <taxon>Nitrosomonadales</taxon>
        <taxon>Sterolibacteriaceae</taxon>
        <taxon>Methyloversatilis</taxon>
    </lineage>
</organism>
<dbReference type="InterPro" id="IPR010877">
    <property type="entry name" value="Phage_Mu_Gp46"/>
</dbReference>
<name>F5RBU6_METUF</name>
<dbReference type="Proteomes" id="UP000005019">
    <property type="component" value="Unassembled WGS sequence"/>
</dbReference>
<dbReference type="STRING" id="1000565.METUNv1_01741"/>
<dbReference type="Gene3D" id="3.10.450.40">
    <property type="match status" value="1"/>
</dbReference>
<sequence>MQPRIDPATGQYDGTRIGHLGNAVWLRIMTPLGSWWARPDVGSRLHELQRQKSLPRVASLAEQYARQALADLVSSGRAQSVAATATLNAGRLDLNVTVIDGTGRAWSYPFTQVLH</sequence>
<dbReference type="AlphaFoldDB" id="F5RBU6"/>
<dbReference type="EMBL" id="AFHG01000044">
    <property type="protein sequence ID" value="EGK71963.1"/>
    <property type="molecule type" value="Genomic_DNA"/>
</dbReference>
<keyword evidence="2" id="KW-1185">Reference proteome</keyword>
<accession>F5RBU6</accession>
<dbReference type="SUPFAM" id="SSF160719">
    <property type="entry name" value="gpW/gp25-like"/>
    <property type="match status" value="1"/>
</dbReference>
<evidence type="ECO:0008006" key="3">
    <source>
        <dbReference type="Google" id="ProtNLM"/>
    </source>
</evidence>
<comment type="caution">
    <text evidence="1">The sequence shown here is derived from an EMBL/GenBank/DDBJ whole genome shotgun (WGS) entry which is preliminary data.</text>
</comment>
<protein>
    <recommendedName>
        <fullName evidence="3">Phage protein GP46</fullName>
    </recommendedName>
</protein>